<sequence length="319" mass="34368">MPTSAMAEIPHRVSTVLDFYLRPHRMPSVPGILITAAVPKHGPRRANMSYLSVRGLYALVTGGNQGIGLALVTGLARAGVNVVVFDISPPSTEFESIASSYGIRTAYRKVDVSCVASLKQAFEDTLHPFCGDSGLDICIAAAGINQIKDFLATEETDFDKLMKVNVKGVYFTCQLAAQTMIGSRPDRGETTDMLSNGCANRSKTKSIIVIASTTSYVAVRTHNSSAYAVTKSAVRGMVPEIAKELGPRGIRVNSISPGYTLTSMTEGYPKIIKQWQNDTMLGFIGMPEDYVGISLYLASNASRYVTGQDFLIDGGSTKW</sequence>
<dbReference type="FunFam" id="3.40.50.720:FF:000084">
    <property type="entry name" value="Short-chain dehydrogenase reductase"/>
    <property type="match status" value="1"/>
</dbReference>
<keyword evidence="3" id="KW-0560">Oxidoreductase</keyword>
<dbReference type="RefSeq" id="XP_022509907.1">
    <property type="nucleotide sequence ID" value="XM_022657758.1"/>
</dbReference>
<evidence type="ECO:0000256" key="2">
    <source>
        <dbReference type="ARBA" id="ARBA00022857"/>
    </source>
</evidence>
<dbReference type="Proteomes" id="UP000077002">
    <property type="component" value="Unassembled WGS sequence"/>
</dbReference>
<dbReference type="Pfam" id="PF13561">
    <property type="entry name" value="adh_short_C2"/>
    <property type="match status" value="1"/>
</dbReference>
<name>A0A177F0Z9_9EURO</name>
<keyword evidence="5" id="KW-1185">Reference proteome</keyword>
<accession>A0A177F0Z9</accession>
<protein>
    <submittedName>
        <fullName evidence="4">Uncharacterized protein</fullName>
    </submittedName>
</protein>
<dbReference type="EMBL" id="LVKK01000063">
    <property type="protein sequence ID" value="OAG37955.1"/>
    <property type="molecule type" value="Genomic_DNA"/>
</dbReference>
<organism evidence="4 5">
    <name type="scientific">Fonsecaea monophora</name>
    <dbReference type="NCBI Taxonomy" id="254056"/>
    <lineage>
        <taxon>Eukaryota</taxon>
        <taxon>Fungi</taxon>
        <taxon>Dikarya</taxon>
        <taxon>Ascomycota</taxon>
        <taxon>Pezizomycotina</taxon>
        <taxon>Eurotiomycetes</taxon>
        <taxon>Chaetothyriomycetidae</taxon>
        <taxon>Chaetothyriales</taxon>
        <taxon>Herpotrichiellaceae</taxon>
        <taxon>Fonsecaea</taxon>
    </lineage>
</organism>
<proteinExistence type="inferred from homology"/>
<reference evidence="4 5" key="1">
    <citation type="submission" date="2016-03" db="EMBL/GenBank/DDBJ databases">
        <title>Draft genome sequence of the Fonsecaea monophora CBS 269.37.</title>
        <authorList>
            <person name="Bombassaro A."/>
            <person name="Vinicius W.A."/>
            <person name="De Hoog S."/>
            <person name="Sun J."/>
            <person name="Souza E.M."/>
            <person name="Raittz R.T."/>
            <person name="Costa F."/>
            <person name="Leao A.C."/>
            <person name="Tadra-Sfeir M.Z."/>
            <person name="Baura V."/>
            <person name="Balsanelli E."/>
            <person name="Pedrosa F.O."/>
            <person name="Moreno L.F."/>
            <person name="Steffens M.B."/>
            <person name="Xi L."/>
            <person name="Bocca A.L."/>
            <person name="Felipe M.S."/>
            <person name="Teixeira M."/>
            <person name="Telles Filho F.Q."/>
            <person name="Azevedo C.M."/>
            <person name="Gomes R."/>
            <person name="Vicente V.A."/>
        </authorList>
    </citation>
    <scope>NUCLEOTIDE SEQUENCE [LARGE SCALE GENOMIC DNA]</scope>
    <source>
        <strain evidence="4 5">CBS 269.37</strain>
    </source>
</reference>
<evidence type="ECO:0000256" key="1">
    <source>
        <dbReference type="ARBA" id="ARBA00006484"/>
    </source>
</evidence>
<evidence type="ECO:0000256" key="3">
    <source>
        <dbReference type="ARBA" id="ARBA00023002"/>
    </source>
</evidence>
<dbReference type="InterPro" id="IPR002347">
    <property type="entry name" value="SDR_fam"/>
</dbReference>
<dbReference type="Gene3D" id="3.40.50.720">
    <property type="entry name" value="NAD(P)-binding Rossmann-like Domain"/>
    <property type="match status" value="1"/>
</dbReference>
<dbReference type="AlphaFoldDB" id="A0A177F0Z9"/>
<evidence type="ECO:0000313" key="4">
    <source>
        <dbReference type="EMBL" id="OAG37955.1"/>
    </source>
</evidence>
<comment type="similarity">
    <text evidence="1">Belongs to the short-chain dehydrogenases/reductases (SDR) family.</text>
</comment>
<dbReference type="GO" id="GO:0016616">
    <property type="term" value="F:oxidoreductase activity, acting on the CH-OH group of donors, NAD or NADP as acceptor"/>
    <property type="evidence" value="ECO:0007669"/>
    <property type="project" value="TreeGrafter"/>
</dbReference>
<keyword evidence="2" id="KW-0521">NADP</keyword>
<dbReference type="PANTHER" id="PTHR42760">
    <property type="entry name" value="SHORT-CHAIN DEHYDROGENASES/REDUCTASES FAMILY MEMBER"/>
    <property type="match status" value="1"/>
</dbReference>
<dbReference type="PRINTS" id="PR00081">
    <property type="entry name" value="GDHRDH"/>
</dbReference>
<dbReference type="GeneID" id="34602958"/>
<evidence type="ECO:0000313" key="5">
    <source>
        <dbReference type="Proteomes" id="UP000077002"/>
    </source>
</evidence>
<comment type="caution">
    <text evidence="4">The sequence shown here is derived from an EMBL/GenBank/DDBJ whole genome shotgun (WGS) entry which is preliminary data.</text>
</comment>
<dbReference type="OrthoDB" id="5325318at2759"/>
<dbReference type="PANTHER" id="PTHR42760:SF115">
    <property type="entry name" value="3-OXOACYL-[ACYL-CARRIER-PROTEIN] REDUCTASE FABG"/>
    <property type="match status" value="1"/>
</dbReference>
<dbReference type="SUPFAM" id="SSF51735">
    <property type="entry name" value="NAD(P)-binding Rossmann-fold domains"/>
    <property type="match status" value="1"/>
</dbReference>
<gene>
    <name evidence="4" type="ORF">AYO21_07805</name>
</gene>
<dbReference type="InterPro" id="IPR036291">
    <property type="entry name" value="NAD(P)-bd_dom_sf"/>
</dbReference>